<dbReference type="Pfam" id="PF13360">
    <property type="entry name" value="PQQ_2"/>
    <property type="match status" value="2"/>
</dbReference>
<dbReference type="RefSeq" id="WP_254156307.1">
    <property type="nucleotide sequence ID" value="NZ_CP100355.1"/>
</dbReference>
<dbReference type="PROSITE" id="PS51257">
    <property type="entry name" value="PROKAR_LIPOPROTEIN"/>
    <property type="match status" value="1"/>
</dbReference>
<organism evidence="2 3">
    <name type="scientific">Natronosalvus rutilus</name>
    <dbReference type="NCBI Taxonomy" id="2953753"/>
    <lineage>
        <taxon>Archaea</taxon>
        <taxon>Methanobacteriati</taxon>
        <taxon>Methanobacteriota</taxon>
        <taxon>Stenosarchaea group</taxon>
        <taxon>Halobacteria</taxon>
        <taxon>Halobacteriales</taxon>
        <taxon>Natrialbaceae</taxon>
        <taxon>Natronosalvus</taxon>
    </lineage>
</organism>
<dbReference type="KEGG" id="sawl:NGM29_11400"/>
<proteinExistence type="predicted"/>
<sequence length="440" mass="48404">MTRPPHVSRRQVLAGGSLALAGLAGCALPGYGTYSRDQDSFDPEILPYDETYPDRDDAAMFRRGLRRLGYYPDETVPESVAVNWSLPVNYIGHTAAKSSPLPTPDGETILIPSDTGRIHAVTPHGEHRWTRMTGASRSLGFHGTPTVIGDVAYLGGYDGDMYAFDPKTGDEIWHTTGGQLDGSIAIGSSPAYWDGVIYVVTEYANPNAGTMWALDAGTGEPLWKDDRLWGMPHPSTAIDPETERMVTGSNDGVVYAWEFPSLEFAWQFETGHHVKGTIPTYDGGAFVGSWDGYFYRLNLEDGSEEWSFEIGEVVMSNPGIDPETNVVYTGGDDWNVYALDADTGEELWSTHVEGNVLGSLTVTADAVLVGSYDGHLYALEKDTGDVRWKVMNRGHVTSEPIPRDGRIYYAERARISNYWSDTEEAIFETPGHAYCLVEDE</sequence>
<dbReference type="EMBL" id="CP100355">
    <property type="protein sequence ID" value="UTF52395.1"/>
    <property type="molecule type" value="Genomic_DNA"/>
</dbReference>
<dbReference type="Gene3D" id="2.130.10.10">
    <property type="entry name" value="YVTN repeat-like/Quinoprotein amine dehydrogenase"/>
    <property type="match status" value="3"/>
</dbReference>
<dbReference type="InterPro" id="IPR015943">
    <property type="entry name" value="WD40/YVTN_repeat-like_dom_sf"/>
</dbReference>
<protein>
    <submittedName>
        <fullName evidence="2">PQQ-binding-like beta-propeller repeat protein</fullName>
    </submittedName>
</protein>
<reference evidence="2" key="1">
    <citation type="submission" date="2022-06" db="EMBL/GenBank/DDBJ databases">
        <title>Diverse halophilic archaea isolated from saline environments.</title>
        <authorList>
            <person name="Cui H.-L."/>
        </authorList>
    </citation>
    <scope>NUCLEOTIDE SEQUENCE</scope>
    <source>
        <strain evidence="2">WLHS1</strain>
    </source>
</reference>
<dbReference type="PANTHER" id="PTHR34512:SF30">
    <property type="entry name" value="OUTER MEMBRANE PROTEIN ASSEMBLY FACTOR BAMB"/>
    <property type="match status" value="1"/>
</dbReference>
<gene>
    <name evidence="2" type="ORF">NGM29_11400</name>
</gene>
<dbReference type="SUPFAM" id="SSF50998">
    <property type="entry name" value="Quinoprotein alcohol dehydrogenase-like"/>
    <property type="match status" value="2"/>
</dbReference>
<dbReference type="InterPro" id="IPR011047">
    <property type="entry name" value="Quinoprotein_ADH-like_sf"/>
</dbReference>
<evidence type="ECO:0000313" key="3">
    <source>
        <dbReference type="Proteomes" id="UP001056855"/>
    </source>
</evidence>
<evidence type="ECO:0000259" key="1">
    <source>
        <dbReference type="Pfam" id="PF13360"/>
    </source>
</evidence>
<evidence type="ECO:0000313" key="2">
    <source>
        <dbReference type="EMBL" id="UTF52395.1"/>
    </source>
</evidence>
<dbReference type="InterPro" id="IPR002372">
    <property type="entry name" value="PQQ_rpt_dom"/>
</dbReference>
<dbReference type="InterPro" id="IPR018391">
    <property type="entry name" value="PQQ_b-propeller_rpt"/>
</dbReference>
<keyword evidence="3" id="KW-1185">Reference proteome</keyword>
<dbReference type="PANTHER" id="PTHR34512">
    <property type="entry name" value="CELL SURFACE PROTEIN"/>
    <property type="match status" value="1"/>
</dbReference>
<accession>A0A9E7N6F2</accession>
<feature type="domain" description="Pyrrolo-quinoline quinone repeat" evidence="1">
    <location>
        <begin position="325"/>
        <end position="394"/>
    </location>
</feature>
<feature type="domain" description="Pyrrolo-quinoline quinone repeat" evidence="1">
    <location>
        <begin position="115"/>
        <end position="226"/>
    </location>
</feature>
<dbReference type="Proteomes" id="UP001056855">
    <property type="component" value="Chromosome"/>
</dbReference>
<name>A0A9E7N6F2_9EURY</name>
<dbReference type="GeneID" id="73290660"/>
<dbReference type="AlphaFoldDB" id="A0A9E7N6F2"/>
<dbReference type="SMART" id="SM00564">
    <property type="entry name" value="PQQ"/>
    <property type="match status" value="6"/>
</dbReference>